<dbReference type="Pfam" id="PF14033">
    <property type="entry name" value="DUF4246"/>
    <property type="match status" value="1"/>
</dbReference>
<dbReference type="InterPro" id="IPR025340">
    <property type="entry name" value="DUF4246"/>
</dbReference>
<gene>
    <name evidence="2" type="ORF">V7S43_004515</name>
</gene>
<accession>A0ABD3FTE3</accession>
<dbReference type="PANTHER" id="PTHR33119:SF1">
    <property type="entry name" value="FE2OG DIOXYGENASE DOMAIN-CONTAINING PROTEIN"/>
    <property type="match status" value="1"/>
</dbReference>
<dbReference type="InterPro" id="IPR049192">
    <property type="entry name" value="DUF4246_C"/>
</dbReference>
<dbReference type="Proteomes" id="UP001632037">
    <property type="component" value="Unassembled WGS sequence"/>
</dbReference>
<feature type="domain" description="DUF4246" evidence="1">
    <location>
        <begin position="93"/>
        <end position="157"/>
    </location>
</feature>
<reference evidence="2 3" key="1">
    <citation type="submission" date="2024-09" db="EMBL/GenBank/DDBJ databases">
        <title>Genome sequencing and assembly of Phytophthora oleae, isolate VK10A, causative agent of rot of olive drupes.</title>
        <authorList>
            <person name="Conti Taguali S."/>
            <person name="Riolo M."/>
            <person name="La Spada F."/>
            <person name="Cacciola S.O."/>
            <person name="Dionisio G."/>
        </authorList>
    </citation>
    <scope>NUCLEOTIDE SEQUENCE [LARGE SCALE GENOMIC DNA]</scope>
    <source>
        <strain evidence="2 3">VK10A</strain>
    </source>
</reference>
<evidence type="ECO:0000313" key="2">
    <source>
        <dbReference type="EMBL" id="KAL3670202.1"/>
    </source>
</evidence>
<keyword evidence="3" id="KW-1185">Reference proteome</keyword>
<dbReference type="PANTHER" id="PTHR33119">
    <property type="entry name" value="IFI3P"/>
    <property type="match status" value="1"/>
</dbReference>
<proteinExistence type="predicted"/>
<protein>
    <recommendedName>
        <fullName evidence="1">DUF4246 domain-containing protein</fullName>
    </recommendedName>
</protein>
<sequence>MASRVKSPELVPRATEFVLTVRRGVSVEEALPIPPGSDLLTADRLLKLKLHCEKIHRELTAVWMYMTNVLLLVAEREGLTAETELDQVVICPGGIDGVWISDNVIPEDVATKFKSEVSVLENVPDNEKDWHPDSDNQVLDLVHPSLFCCVFGTTLRASTAQSFSSLMSWK</sequence>
<evidence type="ECO:0000313" key="3">
    <source>
        <dbReference type="Proteomes" id="UP001632037"/>
    </source>
</evidence>
<organism evidence="2 3">
    <name type="scientific">Phytophthora oleae</name>
    <dbReference type="NCBI Taxonomy" id="2107226"/>
    <lineage>
        <taxon>Eukaryota</taxon>
        <taxon>Sar</taxon>
        <taxon>Stramenopiles</taxon>
        <taxon>Oomycota</taxon>
        <taxon>Peronosporomycetes</taxon>
        <taxon>Peronosporales</taxon>
        <taxon>Peronosporaceae</taxon>
        <taxon>Phytophthora</taxon>
    </lineage>
</organism>
<name>A0ABD3FTE3_9STRA</name>
<dbReference type="AlphaFoldDB" id="A0ABD3FTE3"/>
<comment type="caution">
    <text evidence="2">The sequence shown here is derived from an EMBL/GenBank/DDBJ whole genome shotgun (WGS) entry which is preliminary data.</text>
</comment>
<dbReference type="EMBL" id="JBIMZQ010000007">
    <property type="protein sequence ID" value="KAL3670202.1"/>
    <property type="molecule type" value="Genomic_DNA"/>
</dbReference>
<evidence type="ECO:0000259" key="1">
    <source>
        <dbReference type="Pfam" id="PF14033"/>
    </source>
</evidence>